<evidence type="ECO:0008006" key="3">
    <source>
        <dbReference type="Google" id="ProtNLM"/>
    </source>
</evidence>
<organism evidence="1 2">
    <name type="scientific">Flavobacterium arcticum</name>
    <dbReference type="NCBI Taxonomy" id="1784713"/>
    <lineage>
        <taxon>Bacteria</taxon>
        <taxon>Pseudomonadati</taxon>
        <taxon>Bacteroidota</taxon>
        <taxon>Flavobacteriia</taxon>
        <taxon>Flavobacteriales</taxon>
        <taxon>Flavobacteriaceae</taxon>
        <taxon>Flavobacterium</taxon>
    </lineage>
</organism>
<gene>
    <name evidence="1" type="ORF">DVK85_10030</name>
</gene>
<protein>
    <recommendedName>
        <fullName evidence="3">Lipoprotein</fullName>
    </recommendedName>
</protein>
<evidence type="ECO:0000313" key="1">
    <source>
        <dbReference type="EMBL" id="AXG74553.1"/>
    </source>
</evidence>
<reference evidence="1 2" key="1">
    <citation type="submission" date="2018-07" db="EMBL/GenBank/DDBJ databases">
        <title>Complete genome sequence of Flavobacterium arcticum type strain SM1502T.</title>
        <authorList>
            <person name="Li Y."/>
            <person name="Li D.-D."/>
        </authorList>
    </citation>
    <scope>NUCLEOTIDE SEQUENCE [LARGE SCALE GENOMIC DNA]</scope>
    <source>
        <strain evidence="1 2">SM1502</strain>
    </source>
</reference>
<dbReference type="EMBL" id="CP031188">
    <property type="protein sequence ID" value="AXG74553.1"/>
    <property type="molecule type" value="Genomic_DNA"/>
</dbReference>
<dbReference type="PROSITE" id="PS51257">
    <property type="entry name" value="PROKAR_LIPOPROTEIN"/>
    <property type="match status" value="1"/>
</dbReference>
<accession>A0A345HD93</accession>
<keyword evidence="2" id="KW-1185">Reference proteome</keyword>
<sequence length="225" mass="26650">MRIVSKLVIILFLALTSCGNKETKQQKYPIYDNWYSSFSEFESDSIYYKIDVKGNYNEELFLMTKKIIVKDSLFGAYTYENWQKSWNYSKKVDSEPLFIYTIAMYDGKSFNDFSKLVFNPSWIKYPVLKKGEFTNLDTVSKSDMQHETPVYLKIMAASNDNLNCTSINLIYNNNKWKMFSREVLDYSNYGRSLNGYCMDTILGEYSKIDTIRFDRVFDDHYFDCK</sequence>
<dbReference type="AlphaFoldDB" id="A0A345HD93"/>
<dbReference type="KEGG" id="fat:DVK85_10030"/>
<dbReference type="Proteomes" id="UP000253951">
    <property type="component" value="Chromosome"/>
</dbReference>
<proteinExistence type="predicted"/>
<name>A0A345HD93_9FLAO</name>
<evidence type="ECO:0000313" key="2">
    <source>
        <dbReference type="Proteomes" id="UP000253951"/>
    </source>
</evidence>